<name>A0AAE3ZPH1_9ACTN</name>
<feature type="transmembrane region" description="Helical" evidence="6">
    <location>
        <begin position="135"/>
        <end position="159"/>
    </location>
</feature>
<protein>
    <submittedName>
        <fullName evidence="8">MFS family permease</fullName>
    </submittedName>
</protein>
<dbReference type="PANTHER" id="PTHR23513:SF6">
    <property type="entry name" value="MAJOR FACILITATOR SUPERFAMILY ASSOCIATED DOMAIN-CONTAINING PROTEIN"/>
    <property type="match status" value="1"/>
</dbReference>
<dbReference type="PROSITE" id="PS50850">
    <property type="entry name" value="MFS"/>
    <property type="match status" value="2"/>
</dbReference>
<feature type="domain" description="Major facilitator superfamily (MFS) profile" evidence="7">
    <location>
        <begin position="213"/>
        <end position="410"/>
    </location>
</feature>
<proteinExistence type="predicted"/>
<dbReference type="GO" id="GO:0005886">
    <property type="term" value="C:plasma membrane"/>
    <property type="evidence" value="ECO:0007669"/>
    <property type="project" value="UniProtKB-SubCell"/>
</dbReference>
<comment type="caution">
    <text evidence="8">The sequence shown here is derived from an EMBL/GenBank/DDBJ whole genome shotgun (WGS) entry which is preliminary data.</text>
</comment>
<evidence type="ECO:0000259" key="7">
    <source>
        <dbReference type="PROSITE" id="PS50850"/>
    </source>
</evidence>
<dbReference type="InterPro" id="IPR011701">
    <property type="entry name" value="MFS"/>
</dbReference>
<keyword evidence="5 6" id="KW-0472">Membrane</keyword>
<evidence type="ECO:0000256" key="1">
    <source>
        <dbReference type="ARBA" id="ARBA00004651"/>
    </source>
</evidence>
<dbReference type="Proteomes" id="UP001183629">
    <property type="component" value="Unassembled WGS sequence"/>
</dbReference>
<gene>
    <name evidence="8" type="ORF">J2S44_003411</name>
</gene>
<evidence type="ECO:0000313" key="9">
    <source>
        <dbReference type="Proteomes" id="UP001183629"/>
    </source>
</evidence>
<feature type="transmembrane region" description="Helical" evidence="6">
    <location>
        <begin position="165"/>
        <end position="184"/>
    </location>
</feature>
<feature type="transmembrane region" description="Helical" evidence="6">
    <location>
        <begin position="281"/>
        <end position="305"/>
    </location>
</feature>
<feature type="transmembrane region" description="Helical" evidence="6">
    <location>
        <begin position="250"/>
        <end position="269"/>
    </location>
</feature>
<evidence type="ECO:0000313" key="8">
    <source>
        <dbReference type="EMBL" id="MDR7323161.1"/>
    </source>
</evidence>
<evidence type="ECO:0000256" key="6">
    <source>
        <dbReference type="SAM" id="Phobius"/>
    </source>
</evidence>
<feature type="domain" description="Major facilitator superfamily (MFS) profile" evidence="7">
    <location>
        <begin position="1"/>
        <end position="188"/>
    </location>
</feature>
<dbReference type="GO" id="GO:0022857">
    <property type="term" value="F:transmembrane transporter activity"/>
    <property type="evidence" value="ECO:0007669"/>
    <property type="project" value="InterPro"/>
</dbReference>
<evidence type="ECO:0000256" key="4">
    <source>
        <dbReference type="ARBA" id="ARBA00022989"/>
    </source>
</evidence>
<evidence type="ECO:0000256" key="3">
    <source>
        <dbReference type="ARBA" id="ARBA00022692"/>
    </source>
</evidence>
<dbReference type="PANTHER" id="PTHR23513">
    <property type="entry name" value="INTEGRAL MEMBRANE EFFLUX PROTEIN-RELATED"/>
    <property type="match status" value="1"/>
</dbReference>
<keyword evidence="3 6" id="KW-0812">Transmembrane</keyword>
<dbReference type="InterPro" id="IPR036259">
    <property type="entry name" value="MFS_trans_sf"/>
</dbReference>
<evidence type="ECO:0000256" key="2">
    <source>
        <dbReference type="ARBA" id="ARBA00022475"/>
    </source>
</evidence>
<evidence type="ECO:0000256" key="5">
    <source>
        <dbReference type="ARBA" id="ARBA00023136"/>
    </source>
</evidence>
<feature type="transmembrane region" description="Helical" evidence="6">
    <location>
        <begin position="311"/>
        <end position="330"/>
    </location>
</feature>
<feature type="transmembrane region" description="Helical" evidence="6">
    <location>
        <begin position="342"/>
        <end position="361"/>
    </location>
</feature>
<dbReference type="EMBL" id="JAVDYC010000001">
    <property type="protein sequence ID" value="MDR7323161.1"/>
    <property type="molecule type" value="Genomic_DNA"/>
</dbReference>
<keyword evidence="9" id="KW-1185">Reference proteome</keyword>
<dbReference type="RefSeq" id="WP_310414629.1">
    <property type="nucleotide sequence ID" value="NZ_JAVDYC010000001.1"/>
</dbReference>
<sequence>MSFTPGAGRRDVYLAAGARGLSVAGDLTAATTLVLTLQSAGAGGFAVSGLMLAGVLPLVALAPLTGRVVDRMDSRRLLVGVGLAQAAVCALLSFVTTPLLIIALVALIACGLALTHPTLAALLPAMVSRDDLPRAMALSQTATSIGALAAPVLAGVLVGRFGARVPLLLVTVAFLALAATGLLIRTRRGRTGDTAAGPDGAGQRQFRYWRDPLLGAITVAIAGVVLGVGAINVVAIFYLRETLGASTTAYGLIEALWAAGLLAGTWVTVRLVRRMRDDGALVYGTLCTLAATCLAVAAMAVFPAVLWVAPLYLVGGFFNGGLNVQQNVLVARRVPAESHGRAFAILGGWVQGAGLAGYALAGFLLEALAPRTLVFALGTAGVLICALVAVPIVRTIHRERRPAAPALVTA</sequence>
<accession>A0AAE3ZPH1</accession>
<feature type="transmembrane region" description="Helical" evidence="6">
    <location>
        <begin position="77"/>
        <end position="95"/>
    </location>
</feature>
<organism evidence="8 9">
    <name type="scientific">Catenuloplanes niger</name>
    <dbReference type="NCBI Taxonomy" id="587534"/>
    <lineage>
        <taxon>Bacteria</taxon>
        <taxon>Bacillati</taxon>
        <taxon>Actinomycetota</taxon>
        <taxon>Actinomycetes</taxon>
        <taxon>Micromonosporales</taxon>
        <taxon>Micromonosporaceae</taxon>
        <taxon>Catenuloplanes</taxon>
    </lineage>
</organism>
<feature type="transmembrane region" description="Helical" evidence="6">
    <location>
        <begin position="373"/>
        <end position="393"/>
    </location>
</feature>
<dbReference type="SUPFAM" id="SSF103473">
    <property type="entry name" value="MFS general substrate transporter"/>
    <property type="match status" value="1"/>
</dbReference>
<reference evidence="8 9" key="1">
    <citation type="submission" date="2023-07" db="EMBL/GenBank/DDBJ databases">
        <title>Sequencing the genomes of 1000 actinobacteria strains.</title>
        <authorList>
            <person name="Klenk H.-P."/>
        </authorList>
    </citation>
    <scope>NUCLEOTIDE SEQUENCE [LARGE SCALE GENOMIC DNA]</scope>
    <source>
        <strain evidence="8 9">DSM 44711</strain>
    </source>
</reference>
<dbReference type="InterPro" id="IPR020846">
    <property type="entry name" value="MFS_dom"/>
</dbReference>
<keyword evidence="4 6" id="KW-1133">Transmembrane helix</keyword>
<feature type="transmembrane region" description="Helical" evidence="6">
    <location>
        <begin position="43"/>
        <end position="65"/>
    </location>
</feature>
<dbReference type="CDD" id="cd06173">
    <property type="entry name" value="MFS_MefA_like"/>
    <property type="match status" value="1"/>
</dbReference>
<comment type="subcellular location">
    <subcellularLocation>
        <location evidence="1">Cell membrane</location>
        <topology evidence="1">Multi-pass membrane protein</topology>
    </subcellularLocation>
</comment>
<feature type="transmembrane region" description="Helical" evidence="6">
    <location>
        <begin position="213"/>
        <end position="238"/>
    </location>
</feature>
<keyword evidence="2" id="KW-1003">Cell membrane</keyword>
<dbReference type="Gene3D" id="1.20.1250.20">
    <property type="entry name" value="MFS general substrate transporter like domains"/>
    <property type="match status" value="1"/>
</dbReference>
<dbReference type="Pfam" id="PF07690">
    <property type="entry name" value="MFS_1"/>
    <property type="match status" value="1"/>
</dbReference>
<feature type="transmembrane region" description="Helical" evidence="6">
    <location>
        <begin position="101"/>
        <end position="123"/>
    </location>
</feature>
<dbReference type="AlphaFoldDB" id="A0AAE3ZPH1"/>